<organism evidence="4 5">
    <name type="scientific">Streptosporangium roseum (strain ATCC 12428 / DSM 43021 / JCM 3005 / KCTC 9067 / NCIMB 10171 / NRRL 2505 / NI 9100)</name>
    <dbReference type="NCBI Taxonomy" id="479432"/>
    <lineage>
        <taxon>Bacteria</taxon>
        <taxon>Bacillati</taxon>
        <taxon>Actinomycetota</taxon>
        <taxon>Actinomycetes</taxon>
        <taxon>Streptosporangiales</taxon>
        <taxon>Streptosporangiaceae</taxon>
        <taxon>Streptosporangium</taxon>
    </lineage>
</organism>
<sequence>MSLPGGLQTVVVTGQYLTPDGEPRRGSVLIEPEPDALTSAEHGLIVLGGTEAQLDDSGRFSLELLATDAAGVTPSSWAYRVTERWPDAPDRSYSLELPAAEPAVSLPEAALSGRARAAGDDPAGDPPAGTAGARGRAGDGRRPAAGAMDSLVYDAREHGLTGDGVTNDQPALAELVDVAGAACAADGRARVIHCPPGVYSIRDSGTVWRSGVSLIGAGAAATRFVLSNSGNPADPTPLAFFTAIQHGAGPDNHLADCTFADFEIDGSGVALAEYDVLAKGLGLQYVLRGRFRNLYIHHTAASGFGCDFLQDSVVESIVAIGCGRLDSGEQIGGAGLGIGIGGWGAVERLTIIGCTAVGNGTNGVFLELQDREWTPPRGIRITNCHAEGNRYGISDWGADGLIVAACTMIGNQVAGYDVSGLGTTSVAGRGGIVTGCVVDGNVRDGISIGNTPGRYTVEGNRISRNGRHGYRQHNLPGGPAHASIEMVLDGNDIWGNALDGVRVDGTLVDAALLGNRIRDNGCRAAPEASGGGAGVTYTATSLTDAAAAWPPDGHRGKILTAGARTAVVTANTATELVLAPFRPGVTTAWIGDPPAPGTPYSLPGSPAVRAGISLNAPTLSPTVRGNRVWDNQDPKTQTHGLWITAEGSCVSGAVEDNDLAGNAVAAVRFDTAPSGGRWERDHGLDGRS</sequence>
<proteinExistence type="predicted"/>
<accession>D2AWL1</accession>
<dbReference type="SUPFAM" id="SSF51126">
    <property type="entry name" value="Pectin lyase-like"/>
    <property type="match status" value="1"/>
</dbReference>
<dbReference type="SMART" id="SM00710">
    <property type="entry name" value="PbH1"/>
    <property type="match status" value="11"/>
</dbReference>
<feature type="region of interest" description="Disordered" evidence="2">
    <location>
        <begin position="112"/>
        <end position="144"/>
    </location>
</feature>
<dbReference type="InterPro" id="IPR039448">
    <property type="entry name" value="Beta_helix"/>
</dbReference>
<dbReference type="EMBL" id="CP001814">
    <property type="protein sequence ID" value="ACZ87007.1"/>
    <property type="molecule type" value="Genomic_DNA"/>
</dbReference>
<dbReference type="InterPro" id="IPR006626">
    <property type="entry name" value="PbH1"/>
</dbReference>
<dbReference type="RefSeq" id="WP_012890749.1">
    <property type="nucleotide sequence ID" value="NC_013595.1"/>
</dbReference>
<name>D2AWL1_STRRD</name>
<dbReference type="InterPro" id="IPR012334">
    <property type="entry name" value="Pectin_lyas_fold"/>
</dbReference>
<evidence type="ECO:0000313" key="5">
    <source>
        <dbReference type="Proteomes" id="UP000002029"/>
    </source>
</evidence>
<dbReference type="Gene3D" id="2.160.20.10">
    <property type="entry name" value="Single-stranded right-handed beta-helix, Pectin lyase-like"/>
    <property type="match status" value="2"/>
</dbReference>
<evidence type="ECO:0000259" key="3">
    <source>
        <dbReference type="SMART" id="SM00722"/>
    </source>
</evidence>
<dbReference type="HOGENOM" id="CLU_025387_0_0_11"/>
<dbReference type="KEGG" id="sro:Sros_4099"/>
<evidence type="ECO:0000256" key="2">
    <source>
        <dbReference type="SAM" id="MobiDB-lite"/>
    </source>
</evidence>
<reference evidence="4 5" key="1">
    <citation type="journal article" date="2010" name="Stand. Genomic Sci.">
        <title>Complete genome sequence of Streptosporangium roseum type strain (NI 9100).</title>
        <authorList>
            <person name="Nolan M."/>
            <person name="Sikorski J."/>
            <person name="Jando M."/>
            <person name="Lucas S."/>
            <person name="Lapidus A."/>
            <person name="Glavina Del Rio T."/>
            <person name="Chen F."/>
            <person name="Tice H."/>
            <person name="Pitluck S."/>
            <person name="Cheng J.F."/>
            <person name="Chertkov O."/>
            <person name="Sims D."/>
            <person name="Meincke L."/>
            <person name="Brettin T."/>
            <person name="Han C."/>
            <person name="Detter J.C."/>
            <person name="Bruce D."/>
            <person name="Goodwin L."/>
            <person name="Land M."/>
            <person name="Hauser L."/>
            <person name="Chang Y.J."/>
            <person name="Jeffries C.D."/>
            <person name="Ivanova N."/>
            <person name="Mavromatis K."/>
            <person name="Mikhailova N."/>
            <person name="Chen A."/>
            <person name="Palaniappan K."/>
            <person name="Chain P."/>
            <person name="Rohde M."/>
            <person name="Goker M."/>
            <person name="Bristow J."/>
            <person name="Eisen J.A."/>
            <person name="Markowitz V."/>
            <person name="Hugenholtz P."/>
            <person name="Kyrpides N.C."/>
            <person name="Klenk H.P."/>
        </authorList>
    </citation>
    <scope>NUCLEOTIDE SEQUENCE [LARGE SCALE GENOMIC DNA]</scope>
    <source>
        <strain evidence="5">ATCC 12428 / DSM 43021 / JCM 3005 / NI 9100</strain>
    </source>
</reference>
<evidence type="ECO:0000256" key="1">
    <source>
        <dbReference type="ARBA" id="ARBA00022737"/>
    </source>
</evidence>
<keyword evidence="5" id="KW-1185">Reference proteome</keyword>
<dbReference type="SMART" id="SM00722">
    <property type="entry name" value="CASH"/>
    <property type="match status" value="1"/>
</dbReference>
<dbReference type="InterPro" id="IPR011050">
    <property type="entry name" value="Pectin_lyase_fold/virulence"/>
</dbReference>
<dbReference type="Pfam" id="PF13229">
    <property type="entry name" value="Beta_helix"/>
    <property type="match status" value="1"/>
</dbReference>
<dbReference type="InterPro" id="IPR006633">
    <property type="entry name" value="Carb-bd_sugar_hydrolysis-dom"/>
</dbReference>
<gene>
    <name evidence="4" type="ordered locus">Sros_4099</name>
</gene>
<evidence type="ECO:0000313" key="4">
    <source>
        <dbReference type="EMBL" id="ACZ87007.1"/>
    </source>
</evidence>
<dbReference type="eggNOG" id="ENOG502ZB9C">
    <property type="taxonomic scope" value="Bacteria"/>
</dbReference>
<feature type="domain" description="Carbohydrate-binding/sugar hydrolysis" evidence="3">
    <location>
        <begin position="375"/>
        <end position="536"/>
    </location>
</feature>
<keyword evidence="1" id="KW-0677">Repeat</keyword>
<protein>
    <recommendedName>
        <fullName evidence="3">Carbohydrate-binding/sugar hydrolysis domain-containing protein</fullName>
    </recommendedName>
</protein>
<dbReference type="AlphaFoldDB" id="D2AWL1"/>
<dbReference type="Proteomes" id="UP000002029">
    <property type="component" value="Chromosome"/>
</dbReference>